<keyword evidence="3" id="KW-1003">Cell membrane</keyword>
<dbReference type="SUPFAM" id="SSF161098">
    <property type="entry name" value="MetI-like"/>
    <property type="match status" value="1"/>
</dbReference>
<feature type="domain" description="ABC transmembrane type-1" evidence="9">
    <location>
        <begin position="100"/>
        <end position="301"/>
    </location>
</feature>
<evidence type="ECO:0000313" key="11">
    <source>
        <dbReference type="Proteomes" id="UP000184600"/>
    </source>
</evidence>
<accession>A0A1M7YTQ6</accession>
<evidence type="ECO:0000256" key="4">
    <source>
        <dbReference type="ARBA" id="ARBA00022692"/>
    </source>
</evidence>
<feature type="transmembrane region" description="Helical" evidence="8">
    <location>
        <begin position="12"/>
        <end position="30"/>
    </location>
</feature>
<comment type="similarity">
    <text evidence="7">Belongs to the binding-protein-dependent transport system permease family. OppBC subfamily.</text>
</comment>
<feature type="transmembrane region" description="Helical" evidence="8">
    <location>
        <begin position="278"/>
        <end position="297"/>
    </location>
</feature>
<reference evidence="11" key="1">
    <citation type="submission" date="2016-12" db="EMBL/GenBank/DDBJ databases">
        <authorList>
            <person name="Rodrigo-Torres L."/>
            <person name="Arahal R.D."/>
            <person name="Lucena T."/>
        </authorList>
    </citation>
    <scope>NUCLEOTIDE SEQUENCE [LARGE SCALE GENOMIC DNA]</scope>
</reference>
<evidence type="ECO:0000256" key="7">
    <source>
        <dbReference type="ARBA" id="ARBA00024202"/>
    </source>
</evidence>
<dbReference type="STRING" id="1117707.VQ7734_01797"/>
<feature type="transmembrane region" description="Helical" evidence="8">
    <location>
        <begin position="232"/>
        <end position="258"/>
    </location>
</feature>
<proteinExistence type="inferred from homology"/>
<dbReference type="GO" id="GO:0005886">
    <property type="term" value="C:plasma membrane"/>
    <property type="evidence" value="ECO:0007669"/>
    <property type="project" value="UniProtKB-SubCell"/>
</dbReference>
<dbReference type="InterPro" id="IPR000515">
    <property type="entry name" value="MetI-like"/>
</dbReference>
<dbReference type="RefSeq" id="WP_073581576.1">
    <property type="nucleotide sequence ID" value="NZ_AP024897.1"/>
</dbReference>
<name>A0A1M7YTQ6_9VIBR</name>
<keyword evidence="5 8" id="KW-1133">Transmembrane helix</keyword>
<evidence type="ECO:0000256" key="1">
    <source>
        <dbReference type="ARBA" id="ARBA00004651"/>
    </source>
</evidence>
<gene>
    <name evidence="10" type="primary">nikB_1</name>
    <name evidence="10" type="ORF">VQ7734_01797</name>
</gene>
<evidence type="ECO:0000256" key="2">
    <source>
        <dbReference type="ARBA" id="ARBA00022448"/>
    </source>
</evidence>
<feature type="transmembrane region" description="Helical" evidence="8">
    <location>
        <begin position="178"/>
        <end position="197"/>
    </location>
</feature>
<dbReference type="AlphaFoldDB" id="A0A1M7YTQ6"/>
<dbReference type="Pfam" id="PF19300">
    <property type="entry name" value="BPD_transp_1_N"/>
    <property type="match status" value="1"/>
</dbReference>
<organism evidence="10 11">
    <name type="scientific">Vibrio quintilis</name>
    <dbReference type="NCBI Taxonomy" id="1117707"/>
    <lineage>
        <taxon>Bacteria</taxon>
        <taxon>Pseudomonadati</taxon>
        <taxon>Pseudomonadota</taxon>
        <taxon>Gammaproteobacteria</taxon>
        <taxon>Vibrionales</taxon>
        <taxon>Vibrionaceae</taxon>
        <taxon>Vibrio</taxon>
    </lineage>
</organism>
<comment type="subcellular location">
    <subcellularLocation>
        <location evidence="1 8">Cell membrane</location>
        <topology evidence="1 8">Multi-pass membrane protein</topology>
    </subcellularLocation>
</comment>
<dbReference type="InterPro" id="IPR045621">
    <property type="entry name" value="BPD_transp_1_N"/>
</dbReference>
<evidence type="ECO:0000256" key="8">
    <source>
        <dbReference type="RuleBase" id="RU363032"/>
    </source>
</evidence>
<feature type="transmembrane region" description="Helical" evidence="8">
    <location>
        <begin position="146"/>
        <end position="166"/>
    </location>
</feature>
<feature type="transmembrane region" description="Helical" evidence="8">
    <location>
        <begin position="104"/>
        <end position="125"/>
    </location>
</feature>
<evidence type="ECO:0000256" key="3">
    <source>
        <dbReference type="ARBA" id="ARBA00022475"/>
    </source>
</evidence>
<dbReference type="PANTHER" id="PTHR43163">
    <property type="entry name" value="DIPEPTIDE TRANSPORT SYSTEM PERMEASE PROTEIN DPPB-RELATED"/>
    <property type="match status" value="1"/>
</dbReference>
<dbReference type="OrthoDB" id="9805855at2"/>
<dbReference type="PANTHER" id="PTHR43163:SF6">
    <property type="entry name" value="DIPEPTIDE TRANSPORT SYSTEM PERMEASE PROTEIN DPPB-RELATED"/>
    <property type="match status" value="1"/>
</dbReference>
<evidence type="ECO:0000259" key="9">
    <source>
        <dbReference type="PROSITE" id="PS50928"/>
    </source>
</evidence>
<sequence>MIKLLIHRLYQAIFVAWSVGTITFIMMKLLPGDMAFRIAAGRYGYDYVNLDAAKAVSKELGLEQSPLSQYFSWLWDLCHFHLGNSLLSGEPVAEKVFHHLGYSLWLALIAVLVSLLIAFPIGVYCGRYAGSISDKAALFFSGFMRAQPVFLIGLILILLFALHLHWLPVAGFGRPEHVILPALALALSLAALSNRMIRNTARTVFRAPFYRFARFKGLTEAQTYQRHGRLNIALPVMAFIGVQAVGLIEGIVMIESLFSWPGIGHALSHAVFSRDVPVIQGAALLMGLLFVVINTLIDMIQYSLDPRYRQNTEVTA</sequence>
<dbReference type="InterPro" id="IPR035906">
    <property type="entry name" value="MetI-like_sf"/>
</dbReference>
<keyword evidence="6 8" id="KW-0472">Membrane</keyword>
<dbReference type="Gene3D" id="1.10.3720.10">
    <property type="entry name" value="MetI-like"/>
    <property type="match status" value="1"/>
</dbReference>
<dbReference type="EMBL" id="FRFG01000019">
    <property type="protein sequence ID" value="SHO56034.1"/>
    <property type="molecule type" value="Genomic_DNA"/>
</dbReference>
<dbReference type="GO" id="GO:0071916">
    <property type="term" value="F:dipeptide transmembrane transporter activity"/>
    <property type="evidence" value="ECO:0007669"/>
    <property type="project" value="TreeGrafter"/>
</dbReference>
<evidence type="ECO:0000313" key="10">
    <source>
        <dbReference type="EMBL" id="SHO56034.1"/>
    </source>
</evidence>
<keyword evidence="11" id="KW-1185">Reference proteome</keyword>
<evidence type="ECO:0000256" key="6">
    <source>
        <dbReference type="ARBA" id="ARBA00023136"/>
    </source>
</evidence>
<keyword evidence="4 8" id="KW-0812">Transmembrane</keyword>
<protein>
    <submittedName>
        <fullName evidence="10">Nickel transport system permease protein NikB</fullName>
    </submittedName>
</protein>
<dbReference type="PROSITE" id="PS50928">
    <property type="entry name" value="ABC_TM1"/>
    <property type="match status" value="1"/>
</dbReference>
<dbReference type="Pfam" id="PF00528">
    <property type="entry name" value="BPD_transp_1"/>
    <property type="match status" value="1"/>
</dbReference>
<keyword evidence="2 8" id="KW-0813">Transport</keyword>
<dbReference type="Proteomes" id="UP000184600">
    <property type="component" value="Unassembled WGS sequence"/>
</dbReference>
<evidence type="ECO:0000256" key="5">
    <source>
        <dbReference type="ARBA" id="ARBA00022989"/>
    </source>
</evidence>
<dbReference type="CDD" id="cd06261">
    <property type="entry name" value="TM_PBP2"/>
    <property type="match status" value="1"/>
</dbReference>